<dbReference type="InterPro" id="IPR047944">
    <property type="entry name" value="LIMS1/2-like_LIM1"/>
</dbReference>
<dbReference type="GO" id="GO:0098609">
    <property type="term" value="P:cell-cell adhesion"/>
    <property type="evidence" value="ECO:0007669"/>
    <property type="project" value="TreeGrafter"/>
</dbReference>
<dbReference type="GO" id="GO:0005925">
    <property type="term" value="C:focal adhesion"/>
    <property type="evidence" value="ECO:0007669"/>
    <property type="project" value="TreeGrafter"/>
</dbReference>
<dbReference type="CDD" id="cd09331">
    <property type="entry name" value="LIM1_PINCH"/>
    <property type="match status" value="1"/>
</dbReference>
<gene>
    <name evidence="8" type="ORF">LSAA_3640</name>
</gene>
<dbReference type="InterPro" id="IPR001781">
    <property type="entry name" value="Znf_LIM"/>
</dbReference>
<feature type="domain" description="LIM zinc-binding" evidence="7">
    <location>
        <begin position="6"/>
        <end position="67"/>
    </location>
</feature>
<evidence type="ECO:0000256" key="3">
    <source>
        <dbReference type="ARBA" id="ARBA00022833"/>
    </source>
</evidence>
<reference evidence="8" key="1">
    <citation type="submission" date="2021-02" db="EMBL/GenBank/DDBJ databases">
        <authorList>
            <person name="Bekaert M."/>
        </authorList>
    </citation>
    <scope>NUCLEOTIDE SEQUENCE</scope>
    <source>
        <strain evidence="8">IoA-00</strain>
    </source>
</reference>
<dbReference type="FunFam" id="2.10.110.10:FF:000094">
    <property type="entry name" value="LIM domain-containing protein"/>
    <property type="match status" value="1"/>
</dbReference>
<dbReference type="Pfam" id="PF13967">
    <property type="entry name" value="RSN1_TM"/>
    <property type="match status" value="1"/>
</dbReference>
<dbReference type="PROSITE" id="PS50023">
    <property type="entry name" value="LIM_DOMAIN_2"/>
    <property type="match status" value="4"/>
</dbReference>
<dbReference type="Gene3D" id="2.10.110.10">
    <property type="entry name" value="Cysteine Rich Protein"/>
    <property type="match status" value="4"/>
</dbReference>
<evidence type="ECO:0000313" key="9">
    <source>
        <dbReference type="Proteomes" id="UP000675881"/>
    </source>
</evidence>
<feature type="region of interest" description="Disordered" evidence="5">
    <location>
        <begin position="969"/>
        <end position="992"/>
    </location>
</feature>
<keyword evidence="6" id="KW-1133">Transmembrane helix</keyword>
<dbReference type="CDD" id="cd09335">
    <property type="entry name" value="LIM5_PINCH"/>
    <property type="match status" value="1"/>
</dbReference>
<dbReference type="FunFam" id="2.10.110.10:FF:000017">
    <property type="entry name" value="Lim and senescent cell antigen-like-containing"/>
    <property type="match status" value="1"/>
</dbReference>
<feature type="domain" description="LIM zinc-binding" evidence="7">
    <location>
        <begin position="131"/>
        <end position="199"/>
    </location>
</feature>
<dbReference type="GO" id="GO:0005911">
    <property type="term" value="C:cell-cell junction"/>
    <property type="evidence" value="ECO:0007669"/>
    <property type="project" value="TreeGrafter"/>
</dbReference>
<dbReference type="SUPFAM" id="SSF57716">
    <property type="entry name" value="Glucocorticoid receptor-like (DNA-binding domain)"/>
    <property type="match status" value="6"/>
</dbReference>
<dbReference type="PROSITE" id="PS00478">
    <property type="entry name" value="LIM_DOMAIN_1"/>
    <property type="match status" value="2"/>
</dbReference>
<evidence type="ECO:0000259" key="7">
    <source>
        <dbReference type="PROSITE" id="PS50023"/>
    </source>
</evidence>
<dbReference type="EMBL" id="HG994591">
    <property type="protein sequence ID" value="CAF2817785.1"/>
    <property type="molecule type" value="Genomic_DNA"/>
</dbReference>
<dbReference type="GO" id="GO:0045216">
    <property type="term" value="P:cell-cell junction organization"/>
    <property type="evidence" value="ECO:0007669"/>
    <property type="project" value="TreeGrafter"/>
</dbReference>
<sequence length="992" mass="113665">MNLERLSCGRCDEGLDPYGEVVNSSGELYHPECFVCVQCFRPFVDGVFYEFEGRKYCEHDFNVLFAPCCGKCGEFIVGRVLKAMSSTWHPHCFTCQMCHKELADLGFIKNQGRALCHACNDKVKAQGLGKWMCQKCHSFIDDEPLRFKGETFHPYHFNCSFCGSELTSTAREVRARPGYTANELNELYCLRCHDKMGIPICGACHRPIERTRCHCLGRHFERKGLAYCETHYHQLFGNLCYVCNQVIQGDVFTALNKAWCVNHFACSSCDQKMTVKTKFYEVDLKPVCKKCYDKFPRELRLPLMMDDSLSDTQCLNPGLNSSSFPFSLSSNPYGGIPQNILANFVAWTFLIVLFGILRRFAGNYGRLALMRISSPSIDSPWTQVFYPNDLDGDMDEDSGGFYSWLISIFTLSDAKIRSRCGLDAVQYLSFQRHLILFTFFITLICMGVILPINFQGNLQGTKADFGHTTISNLRGDDHRLTTLKTEDGGACISSRTIMLAKVPRSFCTEPKISAYFYRHHSNLEIDKIYIARDVSKLIPLYNKWNRVRLARIYCEVHDKDLLVSHGRLGLSTICCTTSEKAYDYYCSEEKKYFDQLVRCEAIARNSSIGVAFITFKDKTSAQQVNNIYSNFLKKLKNYTRTKYSLENEIKPWKWTIRLAPPPEDIYWENLDYDSHRLFIVKVILVNIALFGVLFFFYFSCLYTIPTATFYNHNLLMGHWRRSVENIWIMKKIFFYLLFMVLILPSIGLTSLLAFARLLFYDNAISHPSKLKWNCIFLPDNGAFFVNYVITSALVGTGLELIRFTELFMYAVRMWLAKSIAEVSSVRCANLFEFPFGYNYGWILLIFALTIAYAVVCPLITPFGLFLFDNETWTSALEYPILKMEYIPEEICVLQCPKVMTSCLSMVYRLNALSNKMKTTQCGALTGLAMDIPQAQATFFDCSFALTSFELRVFKIWRHLEMGCLVFSSTDPASSSSNSISYFKSSSGNGQEI</sequence>
<dbReference type="InterPro" id="IPR017351">
    <property type="entry name" value="PINCH-1-4-like"/>
</dbReference>
<dbReference type="InterPro" id="IPR027815">
    <property type="entry name" value="CSC1/OSCA1-like_cyt"/>
</dbReference>
<keyword evidence="6" id="KW-0812">Transmembrane</keyword>
<name>A0A7R8CH75_LEPSM</name>
<dbReference type="OrthoDB" id="1689567at2759"/>
<evidence type="ECO:0000256" key="1">
    <source>
        <dbReference type="ARBA" id="ARBA00022723"/>
    </source>
</evidence>
<dbReference type="GO" id="GO:0016020">
    <property type="term" value="C:membrane"/>
    <property type="evidence" value="ECO:0007669"/>
    <property type="project" value="InterPro"/>
</dbReference>
<dbReference type="SMART" id="SM00132">
    <property type="entry name" value="LIM"/>
    <property type="match status" value="4"/>
</dbReference>
<evidence type="ECO:0000313" key="8">
    <source>
        <dbReference type="EMBL" id="CAF2817785.1"/>
    </source>
</evidence>
<keyword evidence="9" id="KW-1185">Reference proteome</keyword>
<dbReference type="GO" id="GO:2001046">
    <property type="term" value="P:positive regulation of integrin-mediated signaling pathway"/>
    <property type="evidence" value="ECO:0007669"/>
    <property type="project" value="TreeGrafter"/>
</dbReference>
<dbReference type="AlphaFoldDB" id="A0A7R8CH75"/>
<keyword evidence="6" id="KW-0472">Membrane</keyword>
<dbReference type="InterPro" id="IPR032880">
    <property type="entry name" value="CSC1/OSCA1-like_N"/>
</dbReference>
<proteinExistence type="predicted"/>
<dbReference type="Pfam" id="PF00412">
    <property type="entry name" value="LIM"/>
    <property type="match status" value="4"/>
</dbReference>
<dbReference type="FunFam" id="2.10.110.10:FF:000092">
    <property type="entry name" value="LIM domain-containing protein"/>
    <property type="match status" value="1"/>
</dbReference>
<feature type="transmembrane region" description="Helical" evidence="6">
    <location>
        <begin position="340"/>
        <end position="361"/>
    </location>
</feature>
<dbReference type="GO" id="GO:0005737">
    <property type="term" value="C:cytoplasm"/>
    <property type="evidence" value="ECO:0007669"/>
    <property type="project" value="TreeGrafter"/>
</dbReference>
<feature type="compositionally biased region" description="Low complexity" evidence="5">
    <location>
        <begin position="969"/>
        <end position="986"/>
    </location>
</feature>
<accession>A0A7R8CH75</accession>
<dbReference type="Proteomes" id="UP000675881">
    <property type="component" value="Chromosome 12"/>
</dbReference>
<keyword evidence="4" id="KW-0440">LIM domain</keyword>
<dbReference type="Pfam" id="PF14703">
    <property type="entry name" value="PHM7_cyt"/>
    <property type="match status" value="1"/>
</dbReference>
<keyword evidence="1" id="KW-0479">Metal-binding</keyword>
<organism evidence="8 9">
    <name type="scientific">Lepeophtheirus salmonis</name>
    <name type="common">Salmon louse</name>
    <name type="synonym">Caligus salmonis</name>
    <dbReference type="NCBI Taxonomy" id="72036"/>
    <lineage>
        <taxon>Eukaryota</taxon>
        <taxon>Metazoa</taxon>
        <taxon>Ecdysozoa</taxon>
        <taxon>Arthropoda</taxon>
        <taxon>Crustacea</taxon>
        <taxon>Multicrustacea</taxon>
        <taxon>Hexanauplia</taxon>
        <taxon>Copepoda</taxon>
        <taxon>Siphonostomatoida</taxon>
        <taxon>Caligidae</taxon>
        <taxon>Lepeophtheirus</taxon>
    </lineage>
</organism>
<feature type="domain" description="LIM zinc-binding" evidence="7">
    <location>
        <begin position="69"/>
        <end position="126"/>
    </location>
</feature>
<dbReference type="Pfam" id="PF02714">
    <property type="entry name" value="RSN1_7TM"/>
    <property type="match status" value="1"/>
</dbReference>
<feature type="transmembrane region" description="Helical" evidence="6">
    <location>
        <begin position="732"/>
        <end position="759"/>
    </location>
</feature>
<dbReference type="GO" id="GO:0046872">
    <property type="term" value="F:metal ion binding"/>
    <property type="evidence" value="ECO:0007669"/>
    <property type="project" value="UniProtKB-KW"/>
</dbReference>
<evidence type="ECO:0000256" key="4">
    <source>
        <dbReference type="ARBA" id="ARBA00023038"/>
    </source>
</evidence>
<dbReference type="PANTHER" id="PTHR24210:SF0">
    <property type="entry name" value="LIM DOMAIN-CONTAINING PROTEIN"/>
    <property type="match status" value="1"/>
</dbReference>
<protein>
    <submittedName>
        <fullName evidence="8">LIMS1_2</fullName>
    </submittedName>
</protein>
<feature type="transmembrane region" description="Helical" evidence="6">
    <location>
        <begin position="434"/>
        <end position="454"/>
    </location>
</feature>
<dbReference type="CDD" id="cd09333">
    <property type="entry name" value="LIM3_PINCH"/>
    <property type="match status" value="1"/>
</dbReference>
<evidence type="ECO:0000256" key="6">
    <source>
        <dbReference type="SAM" id="Phobius"/>
    </source>
</evidence>
<dbReference type="PANTHER" id="PTHR24210">
    <property type="entry name" value="LIM DOMAIN-CONTAINING PROTEIN"/>
    <property type="match status" value="1"/>
</dbReference>
<dbReference type="GO" id="GO:1900026">
    <property type="term" value="P:positive regulation of substrate adhesion-dependent cell spreading"/>
    <property type="evidence" value="ECO:0007669"/>
    <property type="project" value="TreeGrafter"/>
</dbReference>
<keyword evidence="2" id="KW-0677">Repeat</keyword>
<evidence type="ECO:0000256" key="2">
    <source>
        <dbReference type="ARBA" id="ARBA00022737"/>
    </source>
</evidence>
<keyword evidence="3" id="KW-0862">Zinc</keyword>
<dbReference type="CDD" id="cd09332">
    <property type="entry name" value="LIM2_PINCH"/>
    <property type="match status" value="1"/>
</dbReference>
<feature type="domain" description="LIM zinc-binding" evidence="7">
    <location>
        <begin position="238"/>
        <end position="298"/>
    </location>
</feature>
<dbReference type="InterPro" id="IPR003864">
    <property type="entry name" value="CSC1/OSCA1-like_7TM"/>
</dbReference>
<evidence type="ECO:0000256" key="5">
    <source>
        <dbReference type="SAM" id="MobiDB-lite"/>
    </source>
</evidence>
<feature type="transmembrane region" description="Helical" evidence="6">
    <location>
        <begin position="683"/>
        <end position="711"/>
    </location>
</feature>
<feature type="transmembrane region" description="Helical" evidence="6">
    <location>
        <begin position="839"/>
        <end position="867"/>
    </location>
</feature>